<keyword evidence="2" id="KW-0805">Transcription regulation</keyword>
<dbReference type="PROSITE" id="PS50110">
    <property type="entry name" value="RESPONSE_REGULATORY"/>
    <property type="match status" value="1"/>
</dbReference>
<dbReference type="Pfam" id="PF00072">
    <property type="entry name" value="Response_reg"/>
    <property type="match status" value="1"/>
</dbReference>
<dbReference type="CDD" id="cd17535">
    <property type="entry name" value="REC_NarL-like"/>
    <property type="match status" value="1"/>
</dbReference>
<dbReference type="GO" id="GO:0003677">
    <property type="term" value="F:DNA binding"/>
    <property type="evidence" value="ECO:0007669"/>
    <property type="project" value="UniProtKB-KW"/>
</dbReference>
<protein>
    <submittedName>
        <fullName evidence="8">Response regulator</fullName>
    </submittedName>
</protein>
<dbReference type="GO" id="GO:0000160">
    <property type="term" value="P:phosphorelay signal transduction system"/>
    <property type="evidence" value="ECO:0007669"/>
    <property type="project" value="InterPro"/>
</dbReference>
<dbReference type="InterPro" id="IPR001789">
    <property type="entry name" value="Sig_transdc_resp-reg_receiver"/>
</dbReference>
<organism evidence="8 9">
    <name type="scientific">Secundilactobacillus odoratitofui DSM 19909 = JCM 15043</name>
    <dbReference type="NCBI Taxonomy" id="1423776"/>
    <lineage>
        <taxon>Bacteria</taxon>
        <taxon>Bacillati</taxon>
        <taxon>Bacillota</taxon>
        <taxon>Bacilli</taxon>
        <taxon>Lactobacillales</taxon>
        <taxon>Lactobacillaceae</taxon>
        <taxon>Secundilactobacillus</taxon>
    </lineage>
</organism>
<evidence type="ECO:0000259" key="6">
    <source>
        <dbReference type="PROSITE" id="PS50043"/>
    </source>
</evidence>
<name>A0A0R1LSR6_9LACO</name>
<feature type="domain" description="Response regulatory" evidence="7">
    <location>
        <begin position="6"/>
        <end position="123"/>
    </location>
</feature>
<dbReference type="PANTHER" id="PTHR43214:SF43">
    <property type="entry name" value="TWO-COMPONENT RESPONSE REGULATOR"/>
    <property type="match status" value="1"/>
</dbReference>
<dbReference type="CDD" id="cd06170">
    <property type="entry name" value="LuxR_C_like"/>
    <property type="match status" value="1"/>
</dbReference>
<feature type="domain" description="HTH luxR-type" evidence="6">
    <location>
        <begin position="151"/>
        <end position="216"/>
    </location>
</feature>
<dbReference type="PRINTS" id="PR00038">
    <property type="entry name" value="HTHLUXR"/>
</dbReference>
<evidence type="ECO:0000256" key="4">
    <source>
        <dbReference type="ARBA" id="ARBA00023163"/>
    </source>
</evidence>
<keyword evidence="9" id="KW-1185">Reference proteome</keyword>
<sequence>MPIMYNVLLSDDHPIYRTGLITVINQQPHFKVVAETSNGTDAVVRVAEGDIDVVIMDLTMPPGESGVSATRRIHDTFPNVKVLVNTAHEDHESIDMALHNGAAGYVLKNSPQSEFVAALTTVVCDRIFVDQNIVLTPADFKAIDSTKCDEQLYYYNALSNREREVLPLIVLSCSNKEIASRLYITTKTVEAHKANIMRKLDYPSHAELVSYAVKHHLVDF</sequence>
<keyword evidence="3" id="KW-0238">DNA-binding</keyword>
<accession>A0A0R1LSR6</accession>
<evidence type="ECO:0000256" key="1">
    <source>
        <dbReference type="ARBA" id="ARBA00022553"/>
    </source>
</evidence>
<evidence type="ECO:0000259" key="7">
    <source>
        <dbReference type="PROSITE" id="PS50110"/>
    </source>
</evidence>
<dbReference type="Proteomes" id="UP000051160">
    <property type="component" value="Unassembled WGS sequence"/>
</dbReference>
<dbReference type="AlphaFoldDB" id="A0A0R1LSR6"/>
<keyword evidence="1 5" id="KW-0597">Phosphoprotein</keyword>
<dbReference type="InterPro" id="IPR011006">
    <property type="entry name" value="CheY-like_superfamily"/>
</dbReference>
<evidence type="ECO:0000256" key="5">
    <source>
        <dbReference type="PROSITE-ProRule" id="PRU00169"/>
    </source>
</evidence>
<keyword evidence="4" id="KW-0804">Transcription</keyword>
<evidence type="ECO:0000256" key="3">
    <source>
        <dbReference type="ARBA" id="ARBA00023125"/>
    </source>
</evidence>
<dbReference type="SMART" id="SM00421">
    <property type="entry name" value="HTH_LUXR"/>
    <property type="match status" value="1"/>
</dbReference>
<dbReference type="PANTHER" id="PTHR43214">
    <property type="entry name" value="TWO-COMPONENT RESPONSE REGULATOR"/>
    <property type="match status" value="1"/>
</dbReference>
<dbReference type="PROSITE" id="PS50043">
    <property type="entry name" value="HTH_LUXR_2"/>
    <property type="match status" value="1"/>
</dbReference>
<gene>
    <name evidence="8" type="ORF">FD04_GL000621</name>
</gene>
<dbReference type="STRING" id="1423776.FD04_GL000621"/>
<dbReference type="InterPro" id="IPR016032">
    <property type="entry name" value="Sig_transdc_resp-reg_C-effctor"/>
</dbReference>
<dbReference type="EMBL" id="AZEE01000027">
    <property type="protein sequence ID" value="KRK98876.1"/>
    <property type="molecule type" value="Genomic_DNA"/>
</dbReference>
<dbReference type="InterPro" id="IPR000792">
    <property type="entry name" value="Tscrpt_reg_LuxR_C"/>
</dbReference>
<dbReference type="SUPFAM" id="SSF46894">
    <property type="entry name" value="C-terminal effector domain of the bipartite response regulators"/>
    <property type="match status" value="1"/>
</dbReference>
<evidence type="ECO:0000313" key="9">
    <source>
        <dbReference type="Proteomes" id="UP000051160"/>
    </source>
</evidence>
<reference evidence="8 9" key="1">
    <citation type="journal article" date="2015" name="Genome Announc.">
        <title>Expanding the biotechnology potential of lactobacilli through comparative genomics of 213 strains and associated genera.</title>
        <authorList>
            <person name="Sun Z."/>
            <person name="Harris H.M."/>
            <person name="McCann A."/>
            <person name="Guo C."/>
            <person name="Argimon S."/>
            <person name="Zhang W."/>
            <person name="Yang X."/>
            <person name="Jeffery I.B."/>
            <person name="Cooney J.C."/>
            <person name="Kagawa T.F."/>
            <person name="Liu W."/>
            <person name="Song Y."/>
            <person name="Salvetti E."/>
            <person name="Wrobel A."/>
            <person name="Rasinkangas P."/>
            <person name="Parkhill J."/>
            <person name="Rea M.C."/>
            <person name="O'Sullivan O."/>
            <person name="Ritari J."/>
            <person name="Douillard F.P."/>
            <person name="Paul Ross R."/>
            <person name="Yang R."/>
            <person name="Briner A.E."/>
            <person name="Felis G.E."/>
            <person name="de Vos W.M."/>
            <person name="Barrangou R."/>
            <person name="Klaenhammer T.R."/>
            <person name="Caufield P.W."/>
            <person name="Cui Y."/>
            <person name="Zhang H."/>
            <person name="O'Toole P.W."/>
        </authorList>
    </citation>
    <scope>NUCLEOTIDE SEQUENCE [LARGE SCALE GENOMIC DNA]</scope>
    <source>
        <strain evidence="8 9">DSM 19909</strain>
    </source>
</reference>
<dbReference type="Gene3D" id="3.40.50.2300">
    <property type="match status" value="1"/>
</dbReference>
<dbReference type="SMART" id="SM00448">
    <property type="entry name" value="REC"/>
    <property type="match status" value="1"/>
</dbReference>
<proteinExistence type="predicted"/>
<dbReference type="Pfam" id="PF00196">
    <property type="entry name" value="GerE"/>
    <property type="match status" value="1"/>
</dbReference>
<evidence type="ECO:0000313" key="8">
    <source>
        <dbReference type="EMBL" id="KRK98876.1"/>
    </source>
</evidence>
<evidence type="ECO:0000256" key="2">
    <source>
        <dbReference type="ARBA" id="ARBA00023015"/>
    </source>
</evidence>
<feature type="modified residue" description="4-aspartylphosphate" evidence="5">
    <location>
        <position position="57"/>
    </location>
</feature>
<dbReference type="GO" id="GO:0006355">
    <property type="term" value="P:regulation of DNA-templated transcription"/>
    <property type="evidence" value="ECO:0007669"/>
    <property type="project" value="InterPro"/>
</dbReference>
<dbReference type="SUPFAM" id="SSF52172">
    <property type="entry name" value="CheY-like"/>
    <property type="match status" value="1"/>
</dbReference>
<dbReference type="InterPro" id="IPR039420">
    <property type="entry name" value="WalR-like"/>
</dbReference>
<dbReference type="PATRIC" id="fig|1423776.4.peg.624"/>
<comment type="caution">
    <text evidence="8">The sequence shown here is derived from an EMBL/GenBank/DDBJ whole genome shotgun (WGS) entry which is preliminary data.</text>
</comment>
<dbReference type="InterPro" id="IPR058245">
    <property type="entry name" value="NreC/VraR/RcsB-like_REC"/>
</dbReference>